<comment type="similarity">
    <text evidence="2">Belongs to the TRAM family.</text>
</comment>
<feature type="compositionally biased region" description="Low complexity" evidence="9">
    <location>
        <begin position="334"/>
        <end position="345"/>
    </location>
</feature>
<dbReference type="GO" id="GO:0005789">
    <property type="term" value="C:endoplasmic reticulum membrane"/>
    <property type="evidence" value="ECO:0007669"/>
    <property type="project" value="TreeGrafter"/>
</dbReference>
<keyword evidence="6 10" id="KW-1133">Transmembrane helix</keyword>
<dbReference type="GO" id="GO:0045048">
    <property type="term" value="P:protein insertion into ER membrane"/>
    <property type="evidence" value="ECO:0007669"/>
    <property type="project" value="TreeGrafter"/>
</dbReference>
<protein>
    <recommendedName>
        <fullName evidence="11">TLC domain-containing protein</fullName>
    </recommendedName>
</protein>
<sequence>MVVKPGRKATKKPPVLSHEFILQNHADIVSCFMVIFVFGMVVPLTSSVCNLFVVLQYASEVSERVIAYGIGLKDICTIFFYSLVCIVLHAVHQEYILSKVGKKLHLSKIKTNMFNESGQLLAFYLLSIVWSGDLIIKEDLLLNIRSLWENYPHLHMPFMLKFFYIVQFGYWVHCFPELYFSKVKREDMPAKIKFAIINLVFVSAAYALNFNRVGVLLLFLHYLSEGFHHFSILFNIFDKEEKNSKITNMVSDIVFALSRVSTIILSLVTFLIGLSKNEKPEAERVEGDFNTLLVRLGSFALVASLQSYLLFFFVKDHTKQLKEMKIPIRSLLQQQPSSQKPLETPKTPKKKTRKSASENELTEADQNLKRTTRAKSVKKIK</sequence>
<evidence type="ECO:0000256" key="2">
    <source>
        <dbReference type="ARBA" id="ARBA00005999"/>
    </source>
</evidence>
<keyword evidence="3" id="KW-0813">Transport</keyword>
<evidence type="ECO:0000256" key="6">
    <source>
        <dbReference type="ARBA" id="ARBA00022989"/>
    </source>
</evidence>
<evidence type="ECO:0000256" key="4">
    <source>
        <dbReference type="ARBA" id="ARBA00022692"/>
    </source>
</evidence>
<organism evidence="12 13">
    <name type="scientific">Parthenolecanium corni</name>
    <dbReference type="NCBI Taxonomy" id="536013"/>
    <lineage>
        <taxon>Eukaryota</taxon>
        <taxon>Metazoa</taxon>
        <taxon>Ecdysozoa</taxon>
        <taxon>Arthropoda</taxon>
        <taxon>Hexapoda</taxon>
        <taxon>Insecta</taxon>
        <taxon>Pterygota</taxon>
        <taxon>Neoptera</taxon>
        <taxon>Paraneoptera</taxon>
        <taxon>Hemiptera</taxon>
        <taxon>Sternorrhyncha</taxon>
        <taxon>Coccoidea</taxon>
        <taxon>Coccidae</taxon>
        <taxon>Parthenolecanium</taxon>
    </lineage>
</organism>
<feature type="compositionally biased region" description="Basic residues" evidence="9">
    <location>
        <begin position="370"/>
        <end position="381"/>
    </location>
</feature>
<dbReference type="Proteomes" id="UP001367676">
    <property type="component" value="Unassembled WGS sequence"/>
</dbReference>
<keyword evidence="7 8" id="KW-0472">Membrane</keyword>
<name>A0AAN9TJT1_9HEMI</name>
<keyword evidence="13" id="KW-1185">Reference proteome</keyword>
<evidence type="ECO:0000256" key="10">
    <source>
        <dbReference type="SAM" id="Phobius"/>
    </source>
</evidence>
<feature type="transmembrane region" description="Helical" evidence="10">
    <location>
        <begin position="292"/>
        <end position="314"/>
    </location>
</feature>
<comment type="caution">
    <text evidence="12">The sequence shown here is derived from an EMBL/GenBank/DDBJ whole genome shotgun (WGS) entry which is preliminary data.</text>
</comment>
<comment type="subcellular location">
    <subcellularLocation>
        <location evidence="1">Membrane</location>
        <topology evidence="1">Multi-pass membrane protein</topology>
    </subcellularLocation>
</comment>
<keyword evidence="4 8" id="KW-0812">Transmembrane</keyword>
<dbReference type="GO" id="GO:0006616">
    <property type="term" value="P:SRP-dependent cotranslational protein targeting to membrane, translocation"/>
    <property type="evidence" value="ECO:0007669"/>
    <property type="project" value="InterPro"/>
</dbReference>
<dbReference type="Pfam" id="PF03798">
    <property type="entry name" value="TRAM_LAG1_CLN8"/>
    <property type="match status" value="1"/>
</dbReference>
<evidence type="ECO:0000256" key="3">
    <source>
        <dbReference type="ARBA" id="ARBA00022448"/>
    </source>
</evidence>
<feature type="transmembrane region" description="Helical" evidence="10">
    <location>
        <begin position="156"/>
        <end position="180"/>
    </location>
</feature>
<dbReference type="InterPro" id="IPR016447">
    <property type="entry name" value="Translocation_assoc_membrane"/>
</dbReference>
<reference evidence="12 13" key="1">
    <citation type="submission" date="2024-03" db="EMBL/GenBank/DDBJ databases">
        <title>Adaptation during the transition from Ophiocordyceps entomopathogen to insect associate is accompanied by gene loss and intensified selection.</title>
        <authorList>
            <person name="Ward C.M."/>
            <person name="Onetto C.A."/>
            <person name="Borneman A.R."/>
        </authorList>
    </citation>
    <scope>NUCLEOTIDE SEQUENCE [LARGE SCALE GENOMIC DNA]</scope>
    <source>
        <strain evidence="12">AWRI1</strain>
        <tissue evidence="12">Single Adult Female</tissue>
    </source>
</reference>
<evidence type="ECO:0000256" key="7">
    <source>
        <dbReference type="ARBA" id="ARBA00023136"/>
    </source>
</evidence>
<evidence type="ECO:0000256" key="8">
    <source>
        <dbReference type="PROSITE-ProRule" id="PRU00205"/>
    </source>
</evidence>
<evidence type="ECO:0000259" key="11">
    <source>
        <dbReference type="PROSITE" id="PS50922"/>
    </source>
</evidence>
<feature type="transmembrane region" description="Helical" evidence="10">
    <location>
        <begin position="249"/>
        <end position="272"/>
    </location>
</feature>
<keyword evidence="5" id="KW-0653">Protein transport</keyword>
<evidence type="ECO:0000256" key="9">
    <source>
        <dbReference type="SAM" id="MobiDB-lite"/>
    </source>
</evidence>
<proteinExistence type="inferred from homology"/>
<gene>
    <name evidence="12" type="ORF">V9T40_011317</name>
</gene>
<feature type="transmembrane region" description="Helical" evidence="10">
    <location>
        <begin position="118"/>
        <end position="136"/>
    </location>
</feature>
<evidence type="ECO:0000313" key="12">
    <source>
        <dbReference type="EMBL" id="KAK7574126.1"/>
    </source>
</evidence>
<dbReference type="PROSITE" id="PS50922">
    <property type="entry name" value="TLC"/>
    <property type="match status" value="1"/>
</dbReference>
<feature type="domain" description="TLC" evidence="11">
    <location>
        <begin position="112"/>
        <end position="325"/>
    </location>
</feature>
<evidence type="ECO:0000256" key="1">
    <source>
        <dbReference type="ARBA" id="ARBA00004141"/>
    </source>
</evidence>
<dbReference type="SMART" id="SM00724">
    <property type="entry name" value="TLC"/>
    <property type="match status" value="1"/>
</dbReference>
<dbReference type="EMBL" id="JBBCAQ010000037">
    <property type="protein sequence ID" value="KAK7574126.1"/>
    <property type="molecule type" value="Genomic_DNA"/>
</dbReference>
<dbReference type="PANTHER" id="PTHR12371:SF11">
    <property type="entry name" value="TRANSLOCATING CHAIN-ASSOCIATED MEMBRANE PROTEIN"/>
    <property type="match status" value="1"/>
</dbReference>
<feature type="region of interest" description="Disordered" evidence="9">
    <location>
        <begin position="334"/>
        <end position="381"/>
    </location>
</feature>
<dbReference type="AlphaFoldDB" id="A0AAN9TJT1"/>
<feature type="transmembrane region" description="Helical" evidence="10">
    <location>
        <begin position="192"/>
        <end position="209"/>
    </location>
</feature>
<dbReference type="InterPro" id="IPR006634">
    <property type="entry name" value="TLC-dom"/>
</dbReference>
<evidence type="ECO:0000256" key="5">
    <source>
        <dbReference type="ARBA" id="ARBA00022927"/>
    </source>
</evidence>
<evidence type="ECO:0000313" key="13">
    <source>
        <dbReference type="Proteomes" id="UP001367676"/>
    </source>
</evidence>
<accession>A0AAN9TJT1</accession>
<feature type="transmembrane region" description="Helical" evidence="10">
    <location>
        <begin position="31"/>
        <end position="58"/>
    </location>
</feature>
<feature type="transmembrane region" description="Helical" evidence="10">
    <location>
        <begin position="215"/>
        <end position="237"/>
    </location>
</feature>
<dbReference type="PANTHER" id="PTHR12371">
    <property type="entry name" value="TRANSLOCATION ASSOCIATED MEMBRANE PROTEIN"/>
    <property type="match status" value="1"/>
</dbReference>